<dbReference type="EMBL" id="CP136594">
    <property type="protein sequence ID" value="WOE75381.1"/>
    <property type="molecule type" value="Genomic_DNA"/>
</dbReference>
<dbReference type="AlphaFoldDB" id="A0AA97F8D0"/>
<dbReference type="PANTHER" id="PTHR16943">
    <property type="entry name" value="2-METHYLCITRATE DEHYDRATASE-RELATED"/>
    <property type="match status" value="1"/>
</dbReference>
<evidence type="ECO:0000259" key="3">
    <source>
        <dbReference type="Pfam" id="PF19305"/>
    </source>
</evidence>
<dbReference type="PANTHER" id="PTHR16943:SF8">
    <property type="entry name" value="2-METHYLCITRATE DEHYDRATASE"/>
    <property type="match status" value="1"/>
</dbReference>
<organism evidence="4 5">
    <name type="scientific">Alterisphingorhabdus coralli</name>
    <dbReference type="NCBI Taxonomy" id="3071408"/>
    <lineage>
        <taxon>Bacteria</taxon>
        <taxon>Pseudomonadati</taxon>
        <taxon>Pseudomonadota</taxon>
        <taxon>Alphaproteobacteria</taxon>
        <taxon>Sphingomonadales</taxon>
        <taxon>Sphingomonadaceae</taxon>
        <taxon>Alterisphingorhabdus (ex Yan et al. 2024)</taxon>
    </lineage>
</organism>
<evidence type="ECO:0000259" key="2">
    <source>
        <dbReference type="Pfam" id="PF03972"/>
    </source>
</evidence>
<protein>
    <submittedName>
        <fullName evidence="4">MmgE/PrpD family protein</fullName>
    </submittedName>
</protein>
<name>A0AA97F8D0_9SPHN</name>
<sequence length="410" mass="44702">MMTQESQTQKLGHHLLRPVDEATRQRARLHLLDWLACVAGALQSRPARNHFAKYIHRSAWLGNVLEMDDVHRTAILHPGPVIWPMMESPTRSMNAMLDAAVRGYEAIIAIGSTFDQRHYGFYHNTATAGIFGAAVAAITAQRSDLDMLVNAMGLAGSVAGGLWQMRHEACDAKQWHVAHALRSGREAALAAEAGAVGPRYVLEGEQGLYAATCDKAKPMLLADGWQMHAVSFKPWGACRHVHPAIDAALQFQQQYGALSGEILVETYADALTFCDRADPQSVVEAKFSLQHGVAVAASKGAPELADFEVAAFDQFANLRSQVVVRECPDITARYPAHFGARISANGHQLELVDTLGDPERPIDRAQIIDKMHALALWGGLTKKDADRATSLALEGDEPDAIAHMLGEWLL</sequence>
<evidence type="ECO:0000256" key="1">
    <source>
        <dbReference type="ARBA" id="ARBA00006174"/>
    </source>
</evidence>
<dbReference type="InterPro" id="IPR042183">
    <property type="entry name" value="MmgE/PrpD_sf_1"/>
</dbReference>
<accession>A0AA97F8D0</accession>
<dbReference type="Gene3D" id="1.10.4100.10">
    <property type="entry name" value="2-methylcitrate dehydratase PrpD"/>
    <property type="match status" value="1"/>
</dbReference>
<keyword evidence="5" id="KW-1185">Reference proteome</keyword>
<reference evidence="4 5" key="1">
    <citation type="submission" date="2023-10" db="EMBL/GenBank/DDBJ databases">
        <title>Complete genome sequence of a Sphingomonadaceae bacterium.</title>
        <authorList>
            <person name="Yan C."/>
        </authorList>
    </citation>
    <scope>NUCLEOTIDE SEQUENCE [LARGE SCALE GENOMIC DNA]</scope>
    <source>
        <strain evidence="4 5">SCSIO 66989</strain>
    </source>
</reference>
<dbReference type="InterPro" id="IPR042188">
    <property type="entry name" value="MmgE/PrpD_sf_2"/>
</dbReference>
<dbReference type="SUPFAM" id="SSF103378">
    <property type="entry name" value="2-methylcitrate dehydratase PrpD"/>
    <property type="match status" value="1"/>
</dbReference>
<dbReference type="KEGG" id="acoa:RB602_01300"/>
<dbReference type="Pfam" id="PF19305">
    <property type="entry name" value="MmgE_PrpD_C"/>
    <property type="match status" value="1"/>
</dbReference>
<proteinExistence type="inferred from homology"/>
<dbReference type="GO" id="GO:0016829">
    <property type="term" value="F:lyase activity"/>
    <property type="evidence" value="ECO:0007669"/>
    <property type="project" value="InterPro"/>
</dbReference>
<dbReference type="InterPro" id="IPR005656">
    <property type="entry name" value="MmgE_PrpD"/>
</dbReference>
<comment type="similarity">
    <text evidence="1">Belongs to the PrpD family.</text>
</comment>
<dbReference type="RefSeq" id="WP_317082233.1">
    <property type="nucleotide sequence ID" value="NZ_CP136594.1"/>
</dbReference>
<dbReference type="Proteomes" id="UP001302429">
    <property type="component" value="Chromosome"/>
</dbReference>
<feature type="domain" description="MmgE/PrpD C-terminal" evidence="3">
    <location>
        <begin position="236"/>
        <end position="376"/>
    </location>
</feature>
<evidence type="ECO:0000313" key="4">
    <source>
        <dbReference type="EMBL" id="WOE75381.1"/>
    </source>
</evidence>
<dbReference type="InterPro" id="IPR045336">
    <property type="entry name" value="MmgE_PrpD_N"/>
</dbReference>
<dbReference type="Pfam" id="PF03972">
    <property type="entry name" value="MmgE_PrpD_N"/>
    <property type="match status" value="1"/>
</dbReference>
<dbReference type="Gene3D" id="3.30.1330.120">
    <property type="entry name" value="2-methylcitrate dehydratase PrpD"/>
    <property type="match status" value="1"/>
</dbReference>
<evidence type="ECO:0000313" key="5">
    <source>
        <dbReference type="Proteomes" id="UP001302429"/>
    </source>
</evidence>
<feature type="domain" description="MmgE/PrpD N-terminal" evidence="2">
    <location>
        <begin position="62"/>
        <end position="218"/>
    </location>
</feature>
<dbReference type="InterPro" id="IPR045337">
    <property type="entry name" value="MmgE_PrpD_C"/>
</dbReference>
<dbReference type="InterPro" id="IPR036148">
    <property type="entry name" value="MmgE/PrpD_sf"/>
</dbReference>
<gene>
    <name evidence="4" type="ORF">RB602_01300</name>
</gene>